<evidence type="ECO:0000313" key="2">
    <source>
        <dbReference type="EMBL" id="URE11938.1"/>
    </source>
</evidence>
<evidence type="ECO:0000256" key="1">
    <source>
        <dbReference type="SAM" id="MobiDB-lite"/>
    </source>
</evidence>
<evidence type="ECO:0000313" key="3">
    <source>
        <dbReference type="Proteomes" id="UP001055439"/>
    </source>
</evidence>
<accession>A0A9E7GF17</accession>
<dbReference type="PANTHER" id="PTHR35833:SF1">
    <property type="entry name" value="GALACTOSE-BINDING DOMAIN-CONTAINING PROTEIN"/>
    <property type="match status" value="1"/>
</dbReference>
<dbReference type="EMBL" id="CP097508">
    <property type="protein sequence ID" value="URE11938.1"/>
    <property type="molecule type" value="Genomic_DNA"/>
</dbReference>
<sequence length="205" mass="22201">MDKANAVEIDDPQKAPEPDRDKQEAAEKLVANSAWTLCNKGKAHLRKRAFPVVYLCVLLSVLGPHMPLPSDVDLCKCSFPKVADQDVLLSVLGPHMALPSDIDLCKCSFPKMTDQESLAVSFDSMICSHGASSISNSLDEAKRKIDASEAATRKDVLQDAKLQFAPRDLSKIVLTSVSNYFTGDSTSLNSGCGVSKVNKISNNNF</sequence>
<feature type="region of interest" description="Disordered" evidence="1">
    <location>
        <begin position="1"/>
        <end position="22"/>
    </location>
</feature>
<reference evidence="2" key="1">
    <citation type="submission" date="2022-05" db="EMBL/GenBank/DDBJ databases">
        <title>The Musa troglodytarum L. genome provides insights into the mechanism of non-climacteric behaviour and enrichment of carotenoids.</title>
        <authorList>
            <person name="Wang J."/>
        </authorList>
    </citation>
    <scope>NUCLEOTIDE SEQUENCE</scope>
    <source>
        <tissue evidence="2">Leaf</tissue>
    </source>
</reference>
<dbReference type="PANTHER" id="PTHR35833">
    <property type="entry name" value="GALACTOSE-BINDING DOMAIN-LIKE, ARMADILLO-TYPE FOLD PROTEIN-RELATED"/>
    <property type="match status" value="1"/>
</dbReference>
<organism evidence="2 3">
    <name type="scientific">Musa troglodytarum</name>
    <name type="common">fe'i banana</name>
    <dbReference type="NCBI Taxonomy" id="320322"/>
    <lineage>
        <taxon>Eukaryota</taxon>
        <taxon>Viridiplantae</taxon>
        <taxon>Streptophyta</taxon>
        <taxon>Embryophyta</taxon>
        <taxon>Tracheophyta</taxon>
        <taxon>Spermatophyta</taxon>
        <taxon>Magnoliopsida</taxon>
        <taxon>Liliopsida</taxon>
        <taxon>Zingiberales</taxon>
        <taxon>Musaceae</taxon>
        <taxon>Musa</taxon>
    </lineage>
</organism>
<keyword evidence="3" id="KW-1185">Reference proteome</keyword>
<gene>
    <name evidence="2" type="ORF">MUK42_07299</name>
</gene>
<proteinExistence type="predicted"/>
<dbReference type="AlphaFoldDB" id="A0A9E7GF17"/>
<dbReference type="Proteomes" id="UP001055439">
    <property type="component" value="Chromosome 6"/>
</dbReference>
<name>A0A9E7GF17_9LILI</name>
<protein>
    <submittedName>
        <fullName evidence="2">Uncharacterized protein</fullName>
    </submittedName>
</protein>